<protein>
    <submittedName>
        <fullName evidence="1">Uncharacterized protein</fullName>
    </submittedName>
</protein>
<proteinExistence type="predicted"/>
<comment type="caution">
    <text evidence="1">The sequence shown here is derived from an EMBL/GenBank/DDBJ whole genome shotgun (WGS) entry which is preliminary data.</text>
</comment>
<dbReference type="EMBL" id="CM047742">
    <property type="protein sequence ID" value="KAJ0034937.1"/>
    <property type="molecule type" value="Genomic_DNA"/>
</dbReference>
<gene>
    <name evidence="1" type="ORF">Pint_25937</name>
</gene>
<sequence>MINIAMNVLAVCTPKMQFIYILPGWEGSSVDGRVLRDAISRRNGLKVPQAVVFWFWLISSTVGLWLLLQPTWTSSSNKRKRNDDGISEMVDQMKKWRDTYEVASRGMEKVAAVFDKSEDRSQRLFAEIEELGLLTPTETIDVLEVPTWTVDVYFVDHPLVKGKQRQGGLLVLNMKGRSPKLVTKAFEVSIEDSGIVKTSFVTGKWNNEDMIDHSLIHSLLSSS</sequence>
<dbReference type="Proteomes" id="UP001163603">
    <property type="component" value="Chromosome 7"/>
</dbReference>
<evidence type="ECO:0000313" key="1">
    <source>
        <dbReference type="EMBL" id="KAJ0034937.1"/>
    </source>
</evidence>
<organism evidence="1 2">
    <name type="scientific">Pistacia integerrima</name>
    <dbReference type="NCBI Taxonomy" id="434235"/>
    <lineage>
        <taxon>Eukaryota</taxon>
        <taxon>Viridiplantae</taxon>
        <taxon>Streptophyta</taxon>
        <taxon>Embryophyta</taxon>
        <taxon>Tracheophyta</taxon>
        <taxon>Spermatophyta</taxon>
        <taxon>Magnoliopsida</taxon>
        <taxon>eudicotyledons</taxon>
        <taxon>Gunneridae</taxon>
        <taxon>Pentapetalae</taxon>
        <taxon>rosids</taxon>
        <taxon>malvids</taxon>
        <taxon>Sapindales</taxon>
        <taxon>Anacardiaceae</taxon>
        <taxon>Pistacia</taxon>
    </lineage>
</organism>
<reference evidence="2" key="1">
    <citation type="journal article" date="2023" name="G3 (Bethesda)">
        <title>Genome assembly and association tests identify interacting loci associated with vigor, precocity, and sex in interspecific pistachio rootstocks.</title>
        <authorList>
            <person name="Palmer W."/>
            <person name="Jacygrad E."/>
            <person name="Sagayaradj S."/>
            <person name="Cavanaugh K."/>
            <person name="Han R."/>
            <person name="Bertier L."/>
            <person name="Beede B."/>
            <person name="Kafkas S."/>
            <person name="Golino D."/>
            <person name="Preece J."/>
            <person name="Michelmore R."/>
        </authorList>
    </citation>
    <scope>NUCLEOTIDE SEQUENCE [LARGE SCALE GENOMIC DNA]</scope>
</reference>
<evidence type="ECO:0000313" key="2">
    <source>
        <dbReference type="Proteomes" id="UP001163603"/>
    </source>
</evidence>
<accession>A0ACC0YF34</accession>
<keyword evidence="2" id="KW-1185">Reference proteome</keyword>
<name>A0ACC0YF34_9ROSI</name>